<proteinExistence type="predicted"/>
<accession>A0A978VCB4</accession>
<name>A0A978VCB4_ZIZJJ</name>
<sequence>MQRTLHVDTIVSTLSKRCRELCVSTPFLSIVVKIFHDRNEISRFWKFTNRFLNLHRGDNNNRELEVNLGPNGSLMLPTSTEFEGLENLTLKHLTVSIVPLDLVIEDVKGFPLGDIYTKVSAEISPCGA</sequence>
<protein>
    <submittedName>
        <fullName evidence="1">Uncharacterized protein</fullName>
    </submittedName>
</protein>
<gene>
    <name evidence="1" type="ORF">FEM48_Zijuj05G0025800</name>
</gene>
<comment type="caution">
    <text evidence="1">The sequence shown here is derived from an EMBL/GenBank/DDBJ whole genome shotgun (WGS) entry which is preliminary data.</text>
</comment>
<evidence type="ECO:0000313" key="2">
    <source>
        <dbReference type="Proteomes" id="UP000813462"/>
    </source>
</evidence>
<reference evidence="1" key="1">
    <citation type="journal article" date="2021" name="Front. Plant Sci.">
        <title>Chromosome-Scale Genome Assembly for Chinese Sour Jujube and Insights Into Its Genome Evolution and Domestication Signature.</title>
        <authorList>
            <person name="Shen L.-Y."/>
            <person name="Luo H."/>
            <person name="Wang X.-L."/>
            <person name="Wang X.-M."/>
            <person name="Qiu X.-J."/>
            <person name="Liu H."/>
            <person name="Zhou S.-S."/>
            <person name="Jia K.-H."/>
            <person name="Nie S."/>
            <person name="Bao Y.-T."/>
            <person name="Zhang R.-G."/>
            <person name="Yun Q.-Z."/>
            <person name="Chai Y.-H."/>
            <person name="Lu J.-Y."/>
            <person name="Li Y."/>
            <person name="Zhao S.-W."/>
            <person name="Mao J.-F."/>
            <person name="Jia S.-G."/>
            <person name="Mao Y.-M."/>
        </authorList>
    </citation>
    <scope>NUCLEOTIDE SEQUENCE</scope>
    <source>
        <strain evidence="1">AT0</strain>
        <tissue evidence="1">Leaf</tissue>
    </source>
</reference>
<dbReference type="EMBL" id="JAEACU010000005">
    <property type="protein sequence ID" value="KAH7528003.1"/>
    <property type="molecule type" value="Genomic_DNA"/>
</dbReference>
<dbReference type="AlphaFoldDB" id="A0A978VCB4"/>
<evidence type="ECO:0000313" key="1">
    <source>
        <dbReference type="EMBL" id="KAH7528003.1"/>
    </source>
</evidence>
<organism evidence="1 2">
    <name type="scientific">Ziziphus jujuba var. spinosa</name>
    <dbReference type="NCBI Taxonomy" id="714518"/>
    <lineage>
        <taxon>Eukaryota</taxon>
        <taxon>Viridiplantae</taxon>
        <taxon>Streptophyta</taxon>
        <taxon>Embryophyta</taxon>
        <taxon>Tracheophyta</taxon>
        <taxon>Spermatophyta</taxon>
        <taxon>Magnoliopsida</taxon>
        <taxon>eudicotyledons</taxon>
        <taxon>Gunneridae</taxon>
        <taxon>Pentapetalae</taxon>
        <taxon>rosids</taxon>
        <taxon>fabids</taxon>
        <taxon>Rosales</taxon>
        <taxon>Rhamnaceae</taxon>
        <taxon>Paliureae</taxon>
        <taxon>Ziziphus</taxon>
    </lineage>
</organism>
<dbReference type="Proteomes" id="UP000813462">
    <property type="component" value="Unassembled WGS sequence"/>
</dbReference>